<dbReference type="Pfam" id="PF21006">
    <property type="entry name" value="NHase_beta_N"/>
    <property type="match status" value="1"/>
</dbReference>
<gene>
    <name evidence="2" type="ORF">EOT10_15745</name>
</gene>
<organism evidence="2 3">
    <name type="scientific">Streptomyces antnestii</name>
    <dbReference type="NCBI Taxonomy" id="2494256"/>
    <lineage>
        <taxon>Bacteria</taxon>
        <taxon>Bacillati</taxon>
        <taxon>Actinomycetota</taxon>
        <taxon>Actinomycetes</taxon>
        <taxon>Kitasatosporales</taxon>
        <taxon>Streptomycetaceae</taxon>
        <taxon>Streptomyces</taxon>
    </lineage>
</organism>
<feature type="domain" description="Nitrile hydratase beta subunit-like N-terminal" evidence="1">
    <location>
        <begin position="1"/>
        <end position="93"/>
    </location>
</feature>
<protein>
    <submittedName>
        <fullName evidence="2">Nitrile hydratase subunit beta</fullName>
    </submittedName>
</protein>
<dbReference type="InterPro" id="IPR049054">
    <property type="entry name" value="CN_hydtase_beta-like_N"/>
</dbReference>
<dbReference type="Proteomes" id="UP000283128">
    <property type="component" value="Unassembled WGS sequence"/>
</dbReference>
<accession>A0A3S3UGM9</accession>
<dbReference type="AlphaFoldDB" id="A0A3S3UGM9"/>
<keyword evidence="3" id="KW-1185">Reference proteome</keyword>
<evidence type="ECO:0000313" key="3">
    <source>
        <dbReference type="Proteomes" id="UP000283128"/>
    </source>
</evidence>
<reference evidence="2 3" key="1">
    <citation type="submission" date="2019-01" db="EMBL/GenBank/DDBJ databases">
        <title>Genome sequences of Streptomyces and Rhizobium isolates collected from root and soil.</title>
        <authorList>
            <person name="Chhettri S."/>
            <person name="Sevigny J.L."/>
            <person name="Sen A."/>
            <person name="Ennis N."/>
            <person name="Tisa L."/>
        </authorList>
    </citation>
    <scope>NUCLEOTIDE SEQUENCE [LARGE SCALE GENOMIC DNA]</scope>
    <source>
        <strain evidence="2 3">San01</strain>
    </source>
</reference>
<dbReference type="InterPro" id="IPR042262">
    <property type="entry name" value="CN_hydtase_beta_C"/>
</dbReference>
<proteinExistence type="predicted"/>
<comment type="caution">
    <text evidence="2">The sequence shown here is derived from an EMBL/GenBank/DDBJ whole genome shotgun (WGS) entry which is preliminary data.</text>
</comment>
<evidence type="ECO:0000259" key="1">
    <source>
        <dbReference type="Pfam" id="PF21006"/>
    </source>
</evidence>
<dbReference type="Gene3D" id="1.10.472.20">
    <property type="entry name" value="Nitrile hydratase, beta subunit"/>
    <property type="match status" value="1"/>
</dbReference>
<evidence type="ECO:0000313" key="2">
    <source>
        <dbReference type="EMBL" id="RVU24458.1"/>
    </source>
</evidence>
<sequence>MARINDVGGMTGFGVIDTTDDAEPFHADWEARVFALQRALLVKKIFNLDEFRDAVETMPPQEYLAASYYERWFHAIRTLLERKGVIGEGALDDD</sequence>
<dbReference type="InterPro" id="IPR008990">
    <property type="entry name" value="Elect_transpt_acc-like_dom_sf"/>
</dbReference>
<dbReference type="RefSeq" id="WP_127828815.1">
    <property type="nucleotide sequence ID" value="NZ_RZYA01000006.1"/>
</dbReference>
<name>A0A3S3UGM9_9ACTN</name>
<dbReference type="EMBL" id="RZYA01000006">
    <property type="protein sequence ID" value="RVU24458.1"/>
    <property type="molecule type" value="Genomic_DNA"/>
</dbReference>
<dbReference type="SUPFAM" id="SSF50090">
    <property type="entry name" value="Electron transport accessory proteins"/>
    <property type="match status" value="1"/>
</dbReference>
<dbReference type="OrthoDB" id="3478924at2"/>